<gene>
    <name evidence="3" type="ORF">GCM10011518_28970</name>
</gene>
<proteinExistence type="inferred from homology"/>
<dbReference type="InterPro" id="IPR000757">
    <property type="entry name" value="Beta-glucanase-like"/>
</dbReference>
<sequence length="564" mass="60822">MNLHFIKTIEMKKYNKYFVFLFVLLFAVSCQKDDYTFGDITTPTNLKVTAEIVGKTADTPYGDGSGLVKFVGTADHTISYKYVYPDGTSDNSPNGKMTKRFTKTGVNKYTVTLVASGTGGVVSTTTIDVEVKSDFSDEEAVKLLTGGTSKKWYWAAAEPGHLGVGQNDGDATKNFYGNYYQAGPFEKAASPTSSCLYENELTFSLDGDQLKLELNNGGSTFFNAAFASVAGGSSPDDACLSYSTAGAKNVSLSPSESVVMANPKHAEQTRGTMINIADGGFMGYYIGQSSYEILSITANRMVVRAVMGGNPALAWYHVFTTTKPTQVPDTDVDYTNLVWSDEFNTDGAPDAAKWGYNLGTGDNGWGNNEKQNYTNSATNVIVQGGSLKITAKKEASGGQAYSSARLVSDSKFKFTYGKIEIRAKLPTGAGTWPAIWMLGQNYATKPWPACGEIDIMEHVGNNQNVVLGTFHYPGRSGGNADSGSKTIANVSTEFHVYKAVWSPASIKIYADEILIHSITNTAALPFNSDFFLILNVAMGGNLGGNIDPAFTQSSMEIDYVRVYQ</sequence>
<evidence type="ECO:0000259" key="2">
    <source>
        <dbReference type="PROSITE" id="PS51762"/>
    </source>
</evidence>
<comment type="caution">
    <text evidence="3">The sequence shown here is derived from an EMBL/GenBank/DDBJ whole genome shotgun (WGS) entry which is preliminary data.</text>
</comment>
<dbReference type="InterPro" id="IPR050546">
    <property type="entry name" value="Glycosyl_Hydrlase_16"/>
</dbReference>
<dbReference type="PANTHER" id="PTHR10963:SF55">
    <property type="entry name" value="GLYCOSIDE HYDROLASE FAMILY 16 PROTEIN"/>
    <property type="match status" value="1"/>
</dbReference>
<dbReference type="Proteomes" id="UP000655016">
    <property type="component" value="Unassembled WGS sequence"/>
</dbReference>
<dbReference type="CDD" id="cd08023">
    <property type="entry name" value="GH16_laminarinase_like"/>
    <property type="match status" value="1"/>
</dbReference>
<organism evidence="3 4">
    <name type="scientific">Flavobacterium limi</name>
    <dbReference type="NCBI Taxonomy" id="2045105"/>
    <lineage>
        <taxon>Bacteria</taxon>
        <taxon>Pseudomonadati</taxon>
        <taxon>Bacteroidota</taxon>
        <taxon>Flavobacteriia</taxon>
        <taxon>Flavobacteriales</taxon>
        <taxon>Flavobacteriaceae</taxon>
        <taxon>Flavobacterium</taxon>
    </lineage>
</organism>
<dbReference type="EMBL" id="BMKP01000006">
    <property type="protein sequence ID" value="GGF17815.1"/>
    <property type="molecule type" value="Genomic_DNA"/>
</dbReference>
<dbReference type="Pfam" id="PF00722">
    <property type="entry name" value="Glyco_hydro_16"/>
    <property type="match status" value="1"/>
</dbReference>
<dbReference type="PROSITE" id="PS51762">
    <property type="entry name" value="GH16_2"/>
    <property type="match status" value="1"/>
</dbReference>
<feature type="domain" description="GH16" evidence="2">
    <location>
        <begin position="316"/>
        <end position="564"/>
    </location>
</feature>
<comment type="similarity">
    <text evidence="1">Belongs to the glycosyl hydrolase 16 family.</text>
</comment>
<dbReference type="PANTHER" id="PTHR10963">
    <property type="entry name" value="GLYCOSYL HYDROLASE-RELATED"/>
    <property type="match status" value="1"/>
</dbReference>
<dbReference type="PROSITE" id="PS51257">
    <property type="entry name" value="PROKAR_LIPOPROTEIN"/>
    <property type="match status" value="1"/>
</dbReference>
<evidence type="ECO:0000313" key="4">
    <source>
        <dbReference type="Proteomes" id="UP000655016"/>
    </source>
</evidence>
<reference evidence="4" key="1">
    <citation type="journal article" date="2019" name="Int. J. Syst. Evol. Microbiol.">
        <title>The Global Catalogue of Microorganisms (GCM) 10K type strain sequencing project: providing services to taxonomists for standard genome sequencing and annotation.</title>
        <authorList>
            <consortium name="The Broad Institute Genomics Platform"/>
            <consortium name="The Broad Institute Genome Sequencing Center for Infectious Disease"/>
            <person name="Wu L."/>
            <person name="Ma J."/>
        </authorList>
    </citation>
    <scope>NUCLEOTIDE SEQUENCE [LARGE SCALE GENOMIC DNA]</scope>
    <source>
        <strain evidence="4">CGMCC 1.16060</strain>
    </source>
</reference>
<evidence type="ECO:0000313" key="3">
    <source>
        <dbReference type="EMBL" id="GGF17815.1"/>
    </source>
</evidence>
<keyword evidence="4" id="KW-1185">Reference proteome</keyword>
<dbReference type="Gene3D" id="2.60.120.200">
    <property type="match status" value="1"/>
</dbReference>
<dbReference type="InterPro" id="IPR013320">
    <property type="entry name" value="ConA-like_dom_sf"/>
</dbReference>
<name>A0ABQ1UFD6_9FLAO</name>
<dbReference type="CDD" id="cd00146">
    <property type="entry name" value="PKD"/>
    <property type="match status" value="1"/>
</dbReference>
<accession>A0ABQ1UFD6</accession>
<dbReference type="SUPFAM" id="SSF49899">
    <property type="entry name" value="Concanavalin A-like lectins/glucanases"/>
    <property type="match status" value="1"/>
</dbReference>
<protein>
    <recommendedName>
        <fullName evidence="2">GH16 domain-containing protein</fullName>
    </recommendedName>
</protein>
<evidence type="ECO:0000256" key="1">
    <source>
        <dbReference type="ARBA" id="ARBA00006865"/>
    </source>
</evidence>